<dbReference type="Proteomes" id="UP000046176">
    <property type="component" value="Unassembled WGS sequence"/>
</dbReference>
<evidence type="ECO:0000313" key="1">
    <source>
        <dbReference type="EMBL" id="CDZ32587.1"/>
    </source>
</evidence>
<dbReference type="EMBL" id="CCRH01000003">
    <property type="protein sequence ID" value="CDZ32587.1"/>
    <property type="molecule type" value="Genomic_DNA"/>
</dbReference>
<evidence type="ECO:0000313" key="2">
    <source>
        <dbReference type="Proteomes" id="UP000046176"/>
    </source>
</evidence>
<dbReference type="AlphaFoldDB" id="A0A0T7FC23"/>
<accession>A0A0T7FC23</accession>
<organism evidence="1 2">
    <name type="scientific">Neorhizobium galegae bv. officinalis</name>
    <dbReference type="NCBI Taxonomy" id="323656"/>
    <lineage>
        <taxon>Bacteria</taxon>
        <taxon>Pseudomonadati</taxon>
        <taxon>Pseudomonadota</taxon>
        <taxon>Alphaproteobacteria</taxon>
        <taxon>Hyphomicrobiales</taxon>
        <taxon>Rhizobiaceae</taxon>
        <taxon>Rhizobium/Agrobacterium group</taxon>
        <taxon>Neorhizobium</taxon>
    </lineage>
</organism>
<protein>
    <submittedName>
        <fullName evidence="1">Uncharacterized protein</fullName>
    </submittedName>
</protein>
<proteinExistence type="predicted"/>
<reference evidence="1 2" key="1">
    <citation type="submission" date="2014-08" db="EMBL/GenBank/DDBJ databases">
        <authorList>
            <person name="Chen Y.-H."/>
        </authorList>
    </citation>
    <scope>NUCLEOTIDE SEQUENCE [LARGE SCALE GENOMIC DNA]</scope>
</reference>
<name>A0A0T7FC23_NEOGA</name>
<gene>
    <name evidence="1" type="ORF">NGAL_HAMBI1145_13580</name>
</gene>
<sequence>MGCRPCALSDDSVNATRREGALRDFASAVDLSVDGPADQIDDVFILGQEWMAREGDKAPVTPRHFVSVGRTWILRLCQSLSRRSMATRRATGSFPRALMMSSPASTRASSSDRWVFRRIESIQPVRDEPSFVIRREVRSSAILPPPYTTRVSAMAAHGRWKLAQPSGIVSWITAVIASKPRAA</sequence>